<dbReference type="EMBL" id="BLAE01000021">
    <property type="protein sequence ID" value="GES10388.1"/>
    <property type="molecule type" value="Genomic_DNA"/>
</dbReference>
<dbReference type="InterPro" id="IPR009492">
    <property type="entry name" value="TniQ"/>
</dbReference>
<dbReference type="Pfam" id="PF00126">
    <property type="entry name" value="HTH_1"/>
    <property type="match status" value="1"/>
</dbReference>
<feature type="domain" description="HTH lysR-type" evidence="1">
    <location>
        <begin position="781"/>
        <end position="840"/>
    </location>
</feature>
<dbReference type="InterPro" id="IPR000847">
    <property type="entry name" value="LysR_HTH_N"/>
</dbReference>
<protein>
    <submittedName>
        <fullName evidence="3">Uncharacterized protein</fullName>
    </submittedName>
</protein>
<sequence>MTGLRTAGPADGHPRTEHALTAVRTLPLRVGIAEGESVDSWIERLARRHKIAPRPLLPVLGLPPPTRVTFTNRLIYGIDPALWRRVEQATGLQERRLDSAVGDAIAVVTPLLSGGSRFCPRCLADHDGWQVSWRLNWTVACRRHLLLLHDGCPACGAVPRRTVIGGATPIPPATCTHLPKGSRRRCGAELTTAPAHRAGSAVLEVQNWIDQLIAELAGTGGLAASSLFADLPVVVSWLLRHQRGELQTTANRLARGLPQTLTADRGTGRRPRTGAPLTAALLIHAQTILGPDGDRATATLRSVLSSLETRRRVPPPGMSARRWNSLAPTFPNRFLRAADTDLSSLQRLRMKSALATAARPTGDVTGRVRAIPQMFWPDWSGRLLPVAGFLPELFRAAISACLLIPGNPRRDLAGVAAPLNPRVSSHIISGLLQGFADLPGSSHSQVLALLCRIADYLDEVGSPIDYQRRREQIPAAPLGWHQWRALACSAGAHPGDRPDQGRHLHAQRHLHQLLSGADLADRRHQLAFRDPGDRNRFVDFAVSLTPALRRALRAHATSLLADLGIAEPLTWSPPAELAEDLVDLPGIDTDTLDMDTVSRLVVDEHRPLGDAAVALGVHIEHIRIALERLDRPQRQWSRGAVPNAWLREQQAAQLFTRDFFEREYLQRGRRLKEIAEETGFDRKTIARFAKQAGITLAKAATPFPIDPAWLREQYCDRHRSTAEIATELGTTQMTVNRALRRLGVPLRPQGVAGFPQMNAVLAPHIPADVRAAVEGSLHGWHRLRRFQIAMQFPNQKTAASYLNANQNALVKQLQRLEHDIGEPLFHRSAFAKPQRPTTRGHALLHDLQNDRVQASMNAALRGSSIPPMPGSAVLAQATESLTTRRPPGPMVPFDDIPVERIRVGSSTLTLLRHLLDHPGEEFYGAQIRARTGLDQGTLYPLLNRLKQARWLTSRLEDDQSWLDRAPNGCGPGRRRTYYTLTPDGHRAATYEVERRAVSRGLLQERP</sequence>
<keyword evidence="4" id="KW-1185">Reference proteome</keyword>
<dbReference type="RefSeq" id="WP_218041177.1">
    <property type="nucleotide sequence ID" value="NZ_BAAAHL010000014.1"/>
</dbReference>
<gene>
    <name evidence="3" type="ORF">Amac_039850</name>
</gene>
<dbReference type="InterPro" id="IPR036390">
    <property type="entry name" value="WH_DNA-bd_sf"/>
</dbReference>
<comment type="caution">
    <text evidence="3">The sequence shown here is derived from an EMBL/GenBank/DDBJ whole genome shotgun (WGS) entry which is preliminary data.</text>
</comment>
<name>A0A5M3WW53_9ACTN</name>
<evidence type="ECO:0000313" key="4">
    <source>
        <dbReference type="Proteomes" id="UP000331127"/>
    </source>
</evidence>
<dbReference type="InterPro" id="IPR036388">
    <property type="entry name" value="WH-like_DNA-bd_sf"/>
</dbReference>
<feature type="domain" description="TniQ" evidence="2">
    <location>
        <begin position="27"/>
        <end position="148"/>
    </location>
</feature>
<evidence type="ECO:0000313" key="3">
    <source>
        <dbReference type="EMBL" id="GES10388.1"/>
    </source>
</evidence>
<dbReference type="Proteomes" id="UP000331127">
    <property type="component" value="Unassembled WGS sequence"/>
</dbReference>
<organism evidence="3 4">
    <name type="scientific">Acrocarpospora macrocephala</name>
    <dbReference type="NCBI Taxonomy" id="150177"/>
    <lineage>
        <taxon>Bacteria</taxon>
        <taxon>Bacillati</taxon>
        <taxon>Actinomycetota</taxon>
        <taxon>Actinomycetes</taxon>
        <taxon>Streptosporangiales</taxon>
        <taxon>Streptosporangiaceae</taxon>
        <taxon>Acrocarpospora</taxon>
    </lineage>
</organism>
<dbReference type="Gene3D" id="1.10.10.10">
    <property type="entry name" value="Winged helix-like DNA-binding domain superfamily/Winged helix DNA-binding domain"/>
    <property type="match status" value="2"/>
</dbReference>
<dbReference type="GO" id="GO:0003700">
    <property type="term" value="F:DNA-binding transcription factor activity"/>
    <property type="evidence" value="ECO:0007669"/>
    <property type="project" value="InterPro"/>
</dbReference>
<reference evidence="3 4" key="1">
    <citation type="submission" date="2019-10" db="EMBL/GenBank/DDBJ databases">
        <title>Whole genome shotgun sequence of Acrocarpospora macrocephala NBRC 16266.</title>
        <authorList>
            <person name="Ichikawa N."/>
            <person name="Kimura A."/>
            <person name="Kitahashi Y."/>
            <person name="Komaki H."/>
            <person name="Oguchi A."/>
        </authorList>
    </citation>
    <scope>NUCLEOTIDE SEQUENCE [LARGE SCALE GENOMIC DNA]</scope>
    <source>
        <strain evidence="3 4">NBRC 16266</strain>
    </source>
</reference>
<proteinExistence type="predicted"/>
<dbReference type="AlphaFoldDB" id="A0A5M3WW53"/>
<accession>A0A5M3WW53</accession>
<evidence type="ECO:0000259" key="1">
    <source>
        <dbReference type="Pfam" id="PF00126"/>
    </source>
</evidence>
<evidence type="ECO:0000259" key="2">
    <source>
        <dbReference type="Pfam" id="PF06527"/>
    </source>
</evidence>
<dbReference type="Pfam" id="PF06527">
    <property type="entry name" value="TniQ"/>
    <property type="match status" value="1"/>
</dbReference>
<dbReference type="SUPFAM" id="SSF46785">
    <property type="entry name" value="Winged helix' DNA-binding domain"/>
    <property type="match status" value="2"/>
</dbReference>